<dbReference type="KEGG" id="crs:FQB35_00760"/>
<keyword evidence="4" id="KW-1185">Reference proteome</keyword>
<accession>A0A5C0SBY4</accession>
<dbReference type="OrthoDB" id="5540852at2"/>
<evidence type="ECO:0000259" key="2">
    <source>
        <dbReference type="Pfam" id="PF09706"/>
    </source>
</evidence>
<evidence type="ECO:0000313" key="3">
    <source>
        <dbReference type="EMBL" id="QEK11018.1"/>
    </source>
</evidence>
<organism evidence="3 4">
    <name type="scientific">Crassaminicella thermophila</name>
    <dbReference type="NCBI Taxonomy" id="2599308"/>
    <lineage>
        <taxon>Bacteria</taxon>
        <taxon>Bacillati</taxon>
        <taxon>Bacillota</taxon>
        <taxon>Clostridia</taxon>
        <taxon>Eubacteriales</taxon>
        <taxon>Clostridiaceae</taxon>
        <taxon>Crassaminicella</taxon>
    </lineage>
</organism>
<dbReference type="NCBIfam" id="TIGR01908">
    <property type="entry name" value="cas_CXXC_CXXC"/>
    <property type="match status" value="1"/>
</dbReference>
<name>A0A5C0SBY4_CRATE</name>
<feature type="coiled-coil region" evidence="1">
    <location>
        <begin position="118"/>
        <end position="146"/>
    </location>
</feature>
<keyword evidence="1" id="KW-0175">Coiled coil</keyword>
<evidence type="ECO:0000313" key="4">
    <source>
        <dbReference type="Proteomes" id="UP000324646"/>
    </source>
</evidence>
<protein>
    <submittedName>
        <fullName evidence="3">Type I-B CRISPR-associated protein Cas8b1/Cst1</fullName>
    </submittedName>
</protein>
<dbReference type="Pfam" id="PF09706">
    <property type="entry name" value="Cas_CXXC_CXXC"/>
    <property type="match status" value="1"/>
</dbReference>
<dbReference type="EMBL" id="CP042243">
    <property type="protein sequence ID" value="QEK11018.1"/>
    <property type="molecule type" value="Genomic_DNA"/>
</dbReference>
<sequence length="566" mass="66629">MKTINKIRLELADWLYNAGIVGVANILDANDVAYKRGINYIEFEETALENFEEKYFKYFIDKYKKFTSWYNIVKYEDVILNFKEENVDEEYLENINKQIDYVKEKLKSASYKSAYVIIQNKEKDLLKEEKQLNKIKKNKKQKVEDVLPNIKEQLNRMQQIIEYLKTDEVAKIILAKNIIYDIIAKFWSDVSFLNKNNNKKNMYEEYRIYFVDGTLQYIEKIIEKAKYKCFVCDRKISKLSKPVSYDLTWINKMGVDMSRKTSHFWDLSGDTFICPICNFVYSCIPAGFTVIKGQGLFINQNSSINNLIAVNKHALERNTTFEELEDASYFSIVENINQNKVEQLDKEIENIQIIKLDSTNVVRPYTFNILSKDKLKVMNGNKKMLQSMIKVKVKVGTKEYLNLYKEVVTRLYEGKNQFDLINQLFHLRLDKKFNKLHFIDMIIKINNNFIGGREKKKMVHHKVINDCKGFGLDLRISYVNKKAENKLNGISYRLLNALKTKNTSKFMDTLLNAYMYLNKQVPTIFIEGLKDTDKFQTLGYAFLLGLQGEEMKENKKDDIKEDMING</sequence>
<dbReference type="Proteomes" id="UP000324646">
    <property type="component" value="Chromosome"/>
</dbReference>
<evidence type="ECO:0000256" key="1">
    <source>
        <dbReference type="SAM" id="Coils"/>
    </source>
</evidence>
<gene>
    <name evidence="3" type="primary">cas8a1</name>
    <name evidence="3" type="ORF">FQB35_00760</name>
</gene>
<dbReference type="RefSeq" id="WP_148808093.1">
    <property type="nucleotide sequence ID" value="NZ_CP042243.1"/>
</dbReference>
<reference evidence="3 4" key="1">
    <citation type="submission" date="2019-07" db="EMBL/GenBank/DDBJ databases">
        <title>Complete genome of Crassaminicella thermophila SY095.</title>
        <authorList>
            <person name="Li X."/>
        </authorList>
    </citation>
    <scope>NUCLEOTIDE SEQUENCE [LARGE SCALE GENOMIC DNA]</scope>
    <source>
        <strain evidence="3 4">SY095</strain>
    </source>
</reference>
<dbReference type="AlphaFoldDB" id="A0A5C0SBY4"/>
<dbReference type="InterPro" id="IPR019121">
    <property type="entry name" value="CRISPR-assoc_CXXC-CXXC_dom"/>
</dbReference>
<dbReference type="InterPro" id="IPR010180">
    <property type="entry name" value="CRISPR-assoc_prot_CXXC-CXXC"/>
</dbReference>
<proteinExistence type="predicted"/>
<feature type="domain" description="CRISPR-associated protein CXXC-CXXC" evidence="2">
    <location>
        <begin position="224"/>
        <end position="289"/>
    </location>
</feature>